<gene>
    <name evidence="1" type="ORF">HUW51_10165</name>
</gene>
<keyword evidence="2" id="KW-1185">Reference proteome</keyword>
<dbReference type="EMBL" id="CP055156">
    <property type="protein sequence ID" value="QNF33076.1"/>
    <property type="molecule type" value="Genomic_DNA"/>
</dbReference>
<dbReference type="RefSeq" id="WP_185273926.1">
    <property type="nucleotide sequence ID" value="NZ_CP055156.1"/>
</dbReference>
<protein>
    <submittedName>
        <fullName evidence="1">Uncharacterized protein</fullName>
    </submittedName>
</protein>
<proteinExistence type="predicted"/>
<sequence length="181" mass="21331">MQITLKVPVKPYVQKYLVARYGNLYTISKRDAIGIVLYQMMRRPTTESRASKRIGQYAATYPIVVSSRDFWKRGCRNLDDYTSIQLNNLVEDLIQQEFCAYIENLEAHGVEQRYAIEAFMAKYDWDESDVKFETIKKAYQRYRLDQAKLGIFPLKVQQVLPYLCAIKVFASRKRMKKVVEM</sequence>
<organism evidence="1 2">
    <name type="scientific">Adhaeribacter swui</name>
    <dbReference type="NCBI Taxonomy" id="2086471"/>
    <lineage>
        <taxon>Bacteria</taxon>
        <taxon>Pseudomonadati</taxon>
        <taxon>Bacteroidota</taxon>
        <taxon>Cytophagia</taxon>
        <taxon>Cytophagales</taxon>
        <taxon>Hymenobacteraceae</taxon>
        <taxon>Adhaeribacter</taxon>
    </lineage>
</organism>
<accession>A0A7G7G7E2</accession>
<dbReference type="AlphaFoldDB" id="A0A7G7G7E2"/>
<dbReference type="KEGG" id="aswu:HUW51_10165"/>
<dbReference type="Proteomes" id="UP000515237">
    <property type="component" value="Chromosome"/>
</dbReference>
<name>A0A7G7G7E2_9BACT</name>
<reference evidence="1 2" key="1">
    <citation type="journal article" date="2018" name="Int. J. Syst. Evol. Microbiol.">
        <title>Adhaeribacter swui sp. nov., isolated from wet mud.</title>
        <authorList>
            <person name="Kim D.U."/>
            <person name="Kim K.W."/>
            <person name="Kang M.S."/>
            <person name="Kim J.Y."/>
            <person name="Jang J.H."/>
            <person name="Kim M.K."/>
        </authorList>
    </citation>
    <scope>NUCLEOTIDE SEQUENCE [LARGE SCALE GENOMIC DNA]</scope>
    <source>
        <strain evidence="1 2">KCTC 52873</strain>
    </source>
</reference>
<evidence type="ECO:0000313" key="2">
    <source>
        <dbReference type="Proteomes" id="UP000515237"/>
    </source>
</evidence>
<evidence type="ECO:0000313" key="1">
    <source>
        <dbReference type="EMBL" id="QNF33076.1"/>
    </source>
</evidence>